<dbReference type="AlphaFoldDB" id="A0ABD2PGU0"/>
<dbReference type="Proteomes" id="UP001516400">
    <property type="component" value="Unassembled WGS sequence"/>
</dbReference>
<feature type="compositionally biased region" description="Basic and acidic residues" evidence="1">
    <location>
        <begin position="98"/>
        <end position="116"/>
    </location>
</feature>
<evidence type="ECO:0000313" key="2">
    <source>
        <dbReference type="EMBL" id="KAL3290206.1"/>
    </source>
</evidence>
<proteinExistence type="predicted"/>
<dbReference type="EMBL" id="JABFTP020000186">
    <property type="protein sequence ID" value="KAL3290206.1"/>
    <property type="molecule type" value="Genomic_DNA"/>
</dbReference>
<comment type="caution">
    <text evidence="2">The sequence shown here is derived from an EMBL/GenBank/DDBJ whole genome shotgun (WGS) entry which is preliminary data.</text>
</comment>
<organism evidence="2 3">
    <name type="scientific">Cryptolaemus montrouzieri</name>
    <dbReference type="NCBI Taxonomy" id="559131"/>
    <lineage>
        <taxon>Eukaryota</taxon>
        <taxon>Metazoa</taxon>
        <taxon>Ecdysozoa</taxon>
        <taxon>Arthropoda</taxon>
        <taxon>Hexapoda</taxon>
        <taxon>Insecta</taxon>
        <taxon>Pterygota</taxon>
        <taxon>Neoptera</taxon>
        <taxon>Endopterygota</taxon>
        <taxon>Coleoptera</taxon>
        <taxon>Polyphaga</taxon>
        <taxon>Cucujiformia</taxon>
        <taxon>Coccinelloidea</taxon>
        <taxon>Coccinellidae</taxon>
        <taxon>Scymninae</taxon>
        <taxon>Scymnini</taxon>
        <taxon>Cryptolaemus</taxon>
    </lineage>
</organism>
<feature type="region of interest" description="Disordered" evidence="1">
    <location>
        <begin position="98"/>
        <end position="125"/>
    </location>
</feature>
<evidence type="ECO:0000313" key="3">
    <source>
        <dbReference type="Proteomes" id="UP001516400"/>
    </source>
</evidence>
<reference evidence="2 3" key="1">
    <citation type="journal article" date="2021" name="BMC Biol.">
        <title>Horizontally acquired antibacterial genes associated with adaptive radiation of ladybird beetles.</title>
        <authorList>
            <person name="Li H.S."/>
            <person name="Tang X.F."/>
            <person name="Huang Y.H."/>
            <person name="Xu Z.Y."/>
            <person name="Chen M.L."/>
            <person name="Du X.Y."/>
            <person name="Qiu B.Y."/>
            <person name="Chen P.T."/>
            <person name="Zhang W."/>
            <person name="Slipinski A."/>
            <person name="Escalona H.E."/>
            <person name="Waterhouse R.M."/>
            <person name="Zwick A."/>
            <person name="Pang H."/>
        </authorList>
    </citation>
    <scope>NUCLEOTIDE SEQUENCE [LARGE SCALE GENOMIC DNA]</scope>
    <source>
        <strain evidence="2">SYSU2018</strain>
    </source>
</reference>
<dbReference type="PROSITE" id="PS00290">
    <property type="entry name" value="IG_MHC"/>
    <property type="match status" value="1"/>
</dbReference>
<accession>A0ABD2PGU0</accession>
<evidence type="ECO:0000256" key="1">
    <source>
        <dbReference type="SAM" id="MobiDB-lite"/>
    </source>
</evidence>
<sequence>MSDPDVEEIVTYISTKLNKIFYDREFVSCVANDFQKLKSKNIKCCVLVFPALGPIYQRALKYQAKAFDLATFGLSGGTFKTIAVCQKEYLLNENKQEIPEEKEKMSSESLSRDASTRKKRPERQLYVPPAQRKLAQSKDVKENKSEIKSYKVSITPLANEVPRSKITLPDSKVKKQTERTQRENRYAAESNIFLDGTQCSKRRGSKVQCEVSNEPENATIILKDNVEEVNSEKVYESILFLSDLMHLNFLPLSKYSCNVSHKIDDNTLSLKNFHECSCEFHQFLISRCENILGYFIPIYRPNDVNLLKVLINNYFCWQPLSTENLIIIDEIIENNCAIPFLII</sequence>
<keyword evidence="3" id="KW-1185">Reference proteome</keyword>
<gene>
    <name evidence="2" type="ORF">HHI36_023565</name>
</gene>
<protein>
    <submittedName>
        <fullName evidence="2">Uncharacterized protein</fullName>
    </submittedName>
</protein>
<dbReference type="InterPro" id="IPR003006">
    <property type="entry name" value="Ig/MHC_CS"/>
</dbReference>
<name>A0ABD2PGU0_9CUCU</name>